<dbReference type="InterPro" id="IPR038020">
    <property type="entry name" value="MbtH-like_sf"/>
</dbReference>
<dbReference type="SUPFAM" id="SSF160582">
    <property type="entry name" value="MbtH-like"/>
    <property type="match status" value="1"/>
</dbReference>
<evidence type="ECO:0000313" key="2">
    <source>
        <dbReference type="EMBL" id="GAA0416085.1"/>
    </source>
</evidence>
<sequence length="190" mass="21021">MTETVDERTYHVVRNIEEQYSIWPVDQDMPDGWAAVGKTGGREECLSYIDEVWTDMRPLSLRVFMEENPDGLFEEVPEDPFADTPTLVDRLTTGTHPVEVSLRPDRTAAALKESIDRGYVFLRFTATDGTELGVELTAEDCDMAGADFTAGTGTVRLDGRLELDFVPLTCTATVDLGTLTGQAALARRPE</sequence>
<proteinExistence type="predicted"/>
<dbReference type="SMART" id="SM00923">
    <property type="entry name" value="MbtH"/>
    <property type="match status" value="1"/>
</dbReference>
<dbReference type="Pfam" id="PF03621">
    <property type="entry name" value="MbtH"/>
    <property type="match status" value="1"/>
</dbReference>
<dbReference type="InterPro" id="IPR037407">
    <property type="entry name" value="MLP_fam"/>
</dbReference>
<gene>
    <name evidence="2" type="ORF">GCM10010357_41850</name>
</gene>
<dbReference type="Gene3D" id="3.90.820.10">
    <property type="entry name" value="Structural Genomics, Unknown Function 30-nov-00 1gh9 Mol_id"/>
    <property type="match status" value="1"/>
</dbReference>
<accession>A0ABN0YXL2</accession>
<keyword evidence="3" id="KW-1185">Reference proteome</keyword>
<comment type="caution">
    <text evidence="2">The sequence shown here is derived from an EMBL/GenBank/DDBJ whole genome shotgun (WGS) entry which is preliminary data.</text>
</comment>
<organism evidence="2 3">
    <name type="scientific">Streptomyces luteireticuli</name>
    <dbReference type="NCBI Taxonomy" id="173858"/>
    <lineage>
        <taxon>Bacteria</taxon>
        <taxon>Bacillati</taxon>
        <taxon>Actinomycetota</taxon>
        <taxon>Actinomycetes</taxon>
        <taxon>Kitasatosporales</taxon>
        <taxon>Streptomycetaceae</taxon>
        <taxon>Streptomyces</taxon>
    </lineage>
</organism>
<evidence type="ECO:0000259" key="1">
    <source>
        <dbReference type="SMART" id="SM00923"/>
    </source>
</evidence>
<dbReference type="PANTHER" id="PTHR38444:SF1">
    <property type="entry name" value="ENTEROBACTIN BIOSYNTHESIS PROTEIN YBDZ"/>
    <property type="match status" value="1"/>
</dbReference>
<dbReference type="Proteomes" id="UP001500879">
    <property type="component" value="Unassembled WGS sequence"/>
</dbReference>
<dbReference type="PANTHER" id="PTHR38444">
    <property type="entry name" value="ENTEROBACTIN BIOSYNTHESIS PROTEIN YBDZ"/>
    <property type="match status" value="1"/>
</dbReference>
<dbReference type="InterPro" id="IPR005153">
    <property type="entry name" value="MbtH-like_dom"/>
</dbReference>
<name>A0ABN0YXL2_9ACTN</name>
<protein>
    <recommendedName>
        <fullName evidence="1">MbtH-like domain-containing protein</fullName>
    </recommendedName>
</protein>
<dbReference type="RefSeq" id="WP_425543547.1">
    <property type="nucleotide sequence ID" value="NZ_BAAABX010000048.1"/>
</dbReference>
<feature type="domain" description="MbtH-like" evidence="1">
    <location>
        <begin position="1"/>
        <end position="51"/>
    </location>
</feature>
<dbReference type="EMBL" id="BAAABX010000048">
    <property type="protein sequence ID" value="GAA0416085.1"/>
    <property type="molecule type" value="Genomic_DNA"/>
</dbReference>
<reference evidence="2 3" key="1">
    <citation type="journal article" date="2019" name="Int. J. Syst. Evol. Microbiol.">
        <title>The Global Catalogue of Microorganisms (GCM) 10K type strain sequencing project: providing services to taxonomists for standard genome sequencing and annotation.</title>
        <authorList>
            <consortium name="The Broad Institute Genomics Platform"/>
            <consortium name="The Broad Institute Genome Sequencing Center for Infectious Disease"/>
            <person name="Wu L."/>
            <person name="Ma J."/>
        </authorList>
    </citation>
    <scope>NUCLEOTIDE SEQUENCE [LARGE SCALE GENOMIC DNA]</scope>
    <source>
        <strain evidence="2 3">JCM 4788</strain>
    </source>
</reference>
<evidence type="ECO:0000313" key="3">
    <source>
        <dbReference type="Proteomes" id="UP001500879"/>
    </source>
</evidence>